<sequence length="349" mass="40081">MKNKRLMNMNLQYFAQTWNPDHVLVHEMKDGTIPDEYNTLILKETMENSKVMQLARFEEMQGREKKFEFFAEGPGAYWVGEGEKIKTSTAKWLQVTMETRKLGVILPVSREYLNYKMSDFFAQMHPRIAEAFYKKFDEAVLLDINNPFNQSMQESVSEAGNIVTGPLDFDTILDLEDTLEEHEIEANAYISNRKNRRELREASKVIGGNTELAYDRSNNTINGLPVVDFASLPKGELFAGDFDYMRYGIPYNINFKISEEAQLSTIKNEDGSPVNLFEQELFALRATMDVAFMIIKDEAFAKIEPDEASEKTRSGKDLNKSEIKMILDEQGIDYTDKDTKDELLAKLGE</sequence>
<protein>
    <submittedName>
        <fullName evidence="3">HK97 family phage major capsid protein</fullName>
    </submittedName>
</protein>
<evidence type="ECO:0000256" key="1">
    <source>
        <dbReference type="ARBA" id="ARBA00004328"/>
    </source>
</evidence>
<dbReference type="Gene3D" id="3.30.2400.10">
    <property type="entry name" value="Major capsid protein gp5"/>
    <property type="match status" value="1"/>
</dbReference>
<dbReference type="NCBIfam" id="TIGR01554">
    <property type="entry name" value="major_cap_HK97"/>
    <property type="match status" value="1"/>
</dbReference>
<evidence type="ECO:0000313" key="3">
    <source>
        <dbReference type="EMBL" id="BBM15579.1"/>
    </source>
</evidence>
<organism evidence="3 4">
    <name type="scientific">Enterococcus mundtii</name>
    <dbReference type="NCBI Taxonomy" id="53346"/>
    <lineage>
        <taxon>Bacteria</taxon>
        <taxon>Bacillati</taxon>
        <taxon>Bacillota</taxon>
        <taxon>Bacilli</taxon>
        <taxon>Lactobacillales</taxon>
        <taxon>Enterococcaceae</taxon>
        <taxon>Enterococcus</taxon>
    </lineage>
</organism>
<dbReference type="InterPro" id="IPR036309">
    <property type="entry name" value="T4_recomb_endonuclease_dim_sf"/>
</dbReference>
<dbReference type="SUPFAM" id="SSF68918">
    <property type="entry name" value="Recombination endonuclease VII, C-terminal and dimerization domains"/>
    <property type="match status" value="1"/>
</dbReference>
<dbReference type="Pfam" id="PF05065">
    <property type="entry name" value="Phage_capsid"/>
    <property type="match status" value="1"/>
</dbReference>
<dbReference type="EMBL" id="AP019810">
    <property type="protein sequence ID" value="BBM15579.1"/>
    <property type="molecule type" value="Genomic_DNA"/>
</dbReference>
<evidence type="ECO:0000313" key="4">
    <source>
        <dbReference type="Proteomes" id="UP000509460"/>
    </source>
</evidence>
<dbReference type="Proteomes" id="UP000509460">
    <property type="component" value="Chromosome"/>
</dbReference>
<feature type="domain" description="Phage capsid-like C-terminal" evidence="2">
    <location>
        <begin position="32"/>
        <end position="303"/>
    </location>
</feature>
<reference evidence="3 4" key="1">
    <citation type="submission" date="2019-07" db="EMBL/GenBank/DDBJ databases">
        <title>antibiotic susceptibility of plant-derived lactic acid bacteria.</title>
        <authorList>
            <person name="Sugiyama M."/>
            <person name="Noda M."/>
        </authorList>
    </citation>
    <scope>NUCLEOTIDE SEQUENCE [LARGE SCALE GENOMIC DNA]</scope>
    <source>
        <strain evidence="3 4">15-1A</strain>
    </source>
</reference>
<dbReference type="RefSeq" id="WP_178946701.1">
    <property type="nucleotide sequence ID" value="NZ_AP019810.1"/>
</dbReference>
<dbReference type="InterPro" id="IPR024455">
    <property type="entry name" value="Phage_capsid"/>
</dbReference>
<proteinExistence type="predicted"/>
<name>A0AAI8WEG6_ENTMU</name>
<dbReference type="InterPro" id="IPR054612">
    <property type="entry name" value="Phage_capsid-like_C"/>
</dbReference>
<evidence type="ECO:0000259" key="2">
    <source>
        <dbReference type="Pfam" id="PF05065"/>
    </source>
</evidence>
<gene>
    <name evidence="3" type="ORF">EM151A_2398</name>
</gene>
<dbReference type="AlphaFoldDB" id="A0AAI8WEG6"/>
<dbReference type="SUPFAM" id="SSF56563">
    <property type="entry name" value="Major capsid protein gp5"/>
    <property type="match status" value="1"/>
</dbReference>
<dbReference type="Gene3D" id="3.30.2320.10">
    <property type="entry name" value="hypothetical protein PF0899 domain"/>
    <property type="match status" value="1"/>
</dbReference>
<comment type="subcellular location">
    <subcellularLocation>
        <location evidence="1">Virion</location>
    </subcellularLocation>
</comment>
<accession>A0AAI8WEG6</accession>